<dbReference type="AlphaFoldDB" id="A0AAD4BPV9"/>
<organism evidence="2 3">
    <name type="scientific">Boletus edulis BED1</name>
    <dbReference type="NCBI Taxonomy" id="1328754"/>
    <lineage>
        <taxon>Eukaryota</taxon>
        <taxon>Fungi</taxon>
        <taxon>Dikarya</taxon>
        <taxon>Basidiomycota</taxon>
        <taxon>Agaricomycotina</taxon>
        <taxon>Agaricomycetes</taxon>
        <taxon>Agaricomycetidae</taxon>
        <taxon>Boletales</taxon>
        <taxon>Boletineae</taxon>
        <taxon>Boletaceae</taxon>
        <taxon>Boletoideae</taxon>
        <taxon>Boletus</taxon>
    </lineage>
</organism>
<keyword evidence="1" id="KW-0812">Transmembrane</keyword>
<dbReference type="Proteomes" id="UP001194468">
    <property type="component" value="Unassembled WGS sequence"/>
</dbReference>
<gene>
    <name evidence="2" type="ORF">L210DRAFT_950136</name>
</gene>
<evidence type="ECO:0000313" key="2">
    <source>
        <dbReference type="EMBL" id="KAF8436202.1"/>
    </source>
</evidence>
<feature type="transmembrane region" description="Helical" evidence="1">
    <location>
        <begin position="17"/>
        <end position="38"/>
    </location>
</feature>
<sequence length="61" mass="6712">MNTASKSKNTPITEKCVLFLTMSHTMYLLSTALVLSICRSRRQRVGAICIGSGEWGARHKG</sequence>
<keyword evidence="1" id="KW-0472">Membrane</keyword>
<keyword evidence="3" id="KW-1185">Reference proteome</keyword>
<keyword evidence="1" id="KW-1133">Transmembrane helix</keyword>
<dbReference type="EMBL" id="WHUW01000022">
    <property type="protein sequence ID" value="KAF8436202.1"/>
    <property type="molecule type" value="Genomic_DNA"/>
</dbReference>
<proteinExistence type="predicted"/>
<accession>A0AAD4BPV9</accession>
<evidence type="ECO:0000256" key="1">
    <source>
        <dbReference type="SAM" id="Phobius"/>
    </source>
</evidence>
<reference evidence="2" key="2">
    <citation type="journal article" date="2020" name="Nat. Commun.">
        <title>Large-scale genome sequencing of mycorrhizal fungi provides insights into the early evolution of symbiotic traits.</title>
        <authorList>
            <person name="Miyauchi S."/>
            <person name="Kiss E."/>
            <person name="Kuo A."/>
            <person name="Drula E."/>
            <person name="Kohler A."/>
            <person name="Sanchez-Garcia M."/>
            <person name="Morin E."/>
            <person name="Andreopoulos B."/>
            <person name="Barry K.W."/>
            <person name="Bonito G."/>
            <person name="Buee M."/>
            <person name="Carver A."/>
            <person name="Chen C."/>
            <person name="Cichocki N."/>
            <person name="Clum A."/>
            <person name="Culley D."/>
            <person name="Crous P.W."/>
            <person name="Fauchery L."/>
            <person name="Girlanda M."/>
            <person name="Hayes R.D."/>
            <person name="Keri Z."/>
            <person name="LaButti K."/>
            <person name="Lipzen A."/>
            <person name="Lombard V."/>
            <person name="Magnuson J."/>
            <person name="Maillard F."/>
            <person name="Murat C."/>
            <person name="Nolan M."/>
            <person name="Ohm R.A."/>
            <person name="Pangilinan J."/>
            <person name="Pereira M.F."/>
            <person name="Perotto S."/>
            <person name="Peter M."/>
            <person name="Pfister S."/>
            <person name="Riley R."/>
            <person name="Sitrit Y."/>
            <person name="Stielow J.B."/>
            <person name="Szollosi G."/>
            <person name="Zifcakova L."/>
            <person name="Stursova M."/>
            <person name="Spatafora J.W."/>
            <person name="Tedersoo L."/>
            <person name="Vaario L.M."/>
            <person name="Yamada A."/>
            <person name="Yan M."/>
            <person name="Wang P."/>
            <person name="Xu J."/>
            <person name="Bruns T."/>
            <person name="Baldrian P."/>
            <person name="Vilgalys R."/>
            <person name="Dunand C."/>
            <person name="Henrissat B."/>
            <person name="Grigoriev I.V."/>
            <person name="Hibbett D."/>
            <person name="Nagy L.G."/>
            <person name="Martin F.M."/>
        </authorList>
    </citation>
    <scope>NUCLEOTIDE SEQUENCE</scope>
    <source>
        <strain evidence="2">BED1</strain>
    </source>
</reference>
<comment type="caution">
    <text evidence="2">The sequence shown here is derived from an EMBL/GenBank/DDBJ whole genome shotgun (WGS) entry which is preliminary data.</text>
</comment>
<protein>
    <submittedName>
        <fullName evidence="2">Uncharacterized protein</fullName>
    </submittedName>
</protein>
<name>A0AAD4BPV9_BOLED</name>
<evidence type="ECO:0000313" key="3">
    <source>
        <dbReference type="Proteomes" id="UP001194468"/>
    </source>
</evidence>
<reference evidence="2" key="1">
    <citation type="submission" date="2019-10" db="EMBL/GenBank/DDBJ databases">
        <authorList>
            <consortium name="DOE Joint Genome Institute"/>
            <person name="Kuo A."/>
            <person name="Miyauchi S."/>
            <person name="Kiss E."/>
            <person name="Drula E."/>
            <person name="Kohler A."/>
            <person name="Sanchez-Garcia M."/>
            <person name="Andreopoulos B."/>
            <person name="Barry K.W."/>
            <person name="Bonito G."/>
            <person name="Buee M."/>
            <person name="Carver A."/>
            <person name="Chen C."/>
            <person name="Cichocki N."/>
            <person name="Clum A."/>
            <person name="Culley D."/>
            <person name="Crous P.W."/>
            <person name="Fauchery L."/>
            <person name="Girlanda M."/>
            <person name="Hayes R."/>
            <person name="Keri Z."/>
            <person name="LaButti K."/>
            <person name="Lipzen A."/>
            <person name="Lombard V."/>
            <person name="Magnuson J."/>
            <person name="Maillard F."/>
            <person name="Morin E."/>
            <person name="Murat C."/>
            <person name="Nolan M."/>
            <person name="Ohm R."/>
            <person name="Pangilinan J."/>
            <person name="Pereira M."/>
            <person name="Perotto S."/>
            <person name="Peter M."/>
            <person name="Riley R."/>
            <person name="Sitrit Y."/>
            <person name="Stielow B."/>
            <person name="Szollosi G."/>
            <person name="Zifcakova L."/>
            <person name="Stursova M."/>
            <person name="Spatafora J.W."/>
            <person name="Tedersoo L."/>
            <person name="Vaario L.-M."/>
            <person name="Yamada A."/>
            <person name="Yan M."/>
            <person name="Wang P."/>
            <person name="Xu J."/>
            <person name="Bruns T."/>
            <person name="Baldrian P."/>
            <person name="Vilgalys R."/>
            <person name="Henrissat B."/>
            <person name="Grigoriev I.V."/>
            <person name="Hibbett D."/>
            <person name="Nagy L.G."/>
            <person name="Martin F.M."/>
        </authorList>
    </citation>
    <scope>NUCLEOTIDE SEQUENCE</scope>
    <source>
        <strain evidence="2">BED1</strain>
    </source>
</reference>